<evidence type="ECO:0000256" key="1">
    <source>
        <dbReference type="SAM" id="SignalP"/>
    </source>
</evidence>
<dbReference type="InterPro" id="IPR021557">
    <property type="entry name" value="DUF3016"/>
</dbReference>
<evidence type="ECO:0000313" key="3">
    <source>
        <dbReference type="Proteomes" id="UP001363010"/>
    </source>
</evidence>
<dbReference type="Proteomes" id="UP001363010">
    <property type="component" value="Unassembled WGS sequence"/>
</dbReference>
<keyword evidence="1" id="KW-0732">Signal</keyword>
<protein>
    <submittedName>
        <fullName evidence="2">DUF3016 domain-containing protein</fullName>
    </submittedName>
</protein>
<dbReference type="RefSeq" id="WP_340368294.1">
    <property type="nucleotide sequence ID" value="NZ_JBBKZV010000060.1"/>
</dbReference>
<evidence type="ECO:0000313" key="2">
    <source>
        <dbReference type="EMBL" id="MEJ8827265.1"/>
    </source>
</evidence>
<accession>A0ABU8WBD4</accession>
<gene>
    <name evidence="2" type="ORF">WKW80_35690</name>
</gene>
<proteinExistence type="predicted"/>
<organism evidence="2 3">
    <name type="scientific">Variovorax humicola</name>
    <dbReference type="NCBI Taxonomy" id="1769758"/>
    <lineage>
        <taxon>Bacteria</taxon>
        <taxon>Pseudomonadati</taxon>
        <taxon>Pseudomonadota</taxon>
        <taxon>Betaproteobacteria</taxon>
        <taxon>Burkholderiales</taxon>
        <taxon>Comamonadaceae</taxon>
        <taxon>Variovorax</taxon>
    </lineage>
</organism>
<name>A0ABU8WBD4_9BURK</name>
<sequence>MRKLSSLSSIGLLAVAVPAAATSVSVSFVQPERYTDASYSHPYATEKDRAEVQRDIAQHFQRLAERRLPANEELRIEVLDVDLAGWFEPFRFRTAADVRIIRDIAWPRMKLRYTLLRDGQPLASGEEQLVDMNYLMNSNVYSGSDRLRYEKAMMDDWFEKRFSAH</sequence>
<keyword evidence="3" id="KW-1185">Reference proteome</keyword>
<comment type="caution">
    <text evidence="2">The sequence shown here is derived from an EMBL/GenBank/DDBJ whole genome shotgun (WGS) entry which is preliminary data.</text>
</comment>
<dbReference type="EMBL" id="JBBKZV010000060">
    <property type="protein sequence ID" value="MEJ8827265.1"/>
    <property type="molecule type" value="Genomic_DNA"/>
</dbReference>
<dbReference type="Pfam" id="PF11454">
    <property type="entry name" value="DUF3016"/>
    <property type="match status" value="1"/>
</dbReference>
<feature type="chain" id="PRO_5046434740" evidence="1">
    <location>
        <begin position="22"/>
        <end position="165"/>
    </location>
</feature>
<reference evidence="2 3" key="1">
    <citation type="submission" date="2024-03" db="EMBL/GenBank/DDBJ databases">
        <title>Novel species of the genus Variovorax.</title>
        <authorList>
            <person name="Liu Q."/>
            <person name="Xin Y.-H."/>
        </authorList>
    </citation>
    <scope>NUCLEOTIDE SEQUENCE [LARGE SCALE GENOMIC DNA]</scope>
    <source>
        <strain evidence="2 3">KACC 18501</strain>
    </source>
</reference>
<feature type="signal peptide" evidence="1">
    <location>
        <begin position="1"/>
        <end position="21"/>
    </location>
</feature>